<sequence>IYIISRENIYELFIEKFILFNAVCESTILNTIICSSLYTIIWSISFQPEYSMKLKSNDKLISTVEQRVKNQSNDEYALEMKRVAKGILFNLDCLQMDAQATAVDPNSDDNQIKVMVSYAHRDVTFCKKIVTKLQIHFKGDIWVDFNKLSGSHEDDWEDIAKAISQCDVILMIVTENYCRSKSCRREVIHADKRNKRMIPIYQGNDYKAEDWFEIRAGSATWVRFGDEKSDEAVMESLLKLLNVQDKVKQNDSLVAVKHESHFHSTAEIDANKTINIQTVETLLPINPSSI</sequence>
<feature type="non-terminal residue" evidence="2">
    <location>
        <position position="290"/>
    </location>
</feature>
<dbReference type="Gene3D" id="3.40.50.10140">
    <property type="entry name" value="Toll/interleukin-1 receptor homology (TIR) domain"/>
    <property type="match status" value="1"/>
</dbReference>
<evidence type="ECO:0000313" key="2">
    <source>
        <dbReference type="EMBL" id="CAF4508948.1"/>
    </source>
</evidence>
<feature type="non-terminal residue" evidence="2">
    <location>
        <position position="1"/>
    </location>
</feature>
<evidence type="ECO:0000259" key="1">
    <source>
        <dbReference type="PROSITE" id="PS50104"/>
    </source>
</evidence>
<evidence type="ECO:0000313" key="3">
    <source>
        <dbReference type="Proteomes" id="UP000663866"/>
    </source>
</evidence>
<feature type="domain" description="TIR" evidence="1">
    <location>
        <begin position="110"/>
        <end position="241"/>
    </location>
</feature>
<keyword evidence="3" id="KW-1185">Reference proteome</keyword>
<dbReference type="Proteomes" id="UP000663866">
    <property type="component" value="Unassembled WGS sequence"/>
</dbReference>
<accession>A0A820VZX9</accession>
<gene>
    <name evidence="2" type="ORF">OVN521_LOCUS41206</name>
</gene>
<proteinExistence type="predicted"/>
<protein>
    <recommendedName>
        <fullName evidence="1">TIR domain-containing protein</fullName>
    </recommendedName>
</protein>
<dbReference type="PANTHER" id="PTHR46270">
    <property type="entry name" value="ARMADILLO-TYPE FOLD-RELATED"/>
    <property type="match status" value="1"/>
</dbReference>
<dbReference type="PROSITE" id="PS50104">
    <property type="entry name" value="TIR"/>
    <property type="match status" value="1"/>
</dbReference>
<dbReference type="AlphaFoldDB" id="A0A820VZX9"/>
<organism evidence="2 3">
    <name type="scientific">Rotaria magnacalcarata</name>
    <dbReference type="NCBI Taxonomy" id="392030"/>
    <lineage>
        <taxon>Eukaryota</taxon>
        <taxon>Metazoa</taxon>
        <taxon>Spiralia</taxon>
        <taxon>Gnathifera</taxon>
        <taxon>Rotifera</taxon>
        <taxon>Eurotatoria</taxon>
        <taxon>Bdelloidea</taxon>
        <taxon>Philodinida</taxon>
        <taxon>Philodinidae</taxon>
        <taxon>Rotaria</taxon>
    </lineage>
</organism>
<dbReference type="InterPro" id="IPR035897">
    <property type="entry name" value="Toll_tir_struct_dom_sf"/>
</dbReference>
<dbReference type="EMBL" id="CAJOBG010054489">
    <property type="protein sequence ID" value="CAF4508948.1"/>
    <property type="molecule type" value="Genomic_DNA"/>
</dbReference>
<comment type="caution">
    <text evidence="2">The sequence shown here is derived from an EMBL/GenBank/DDBJ whole genome shotgun (WGS) entry which is preliminary data.</text>
</comment>
<dbReference type="PANTHER" id="PTHR46270:SF2">
    <property type="entry name" value="TIR DOMAIN-CONTAINING PROTEIN"/>
    <property type="match status" value="1"/>
</dbReference>
<dbReference type="GO" id="GO:0007165">
    <property type="term" value="P:signal transduction"/>
    <property type="evidence" value="ECO:0007669"/>
    <property type="project" value="InterPro"/>
</dbReference>
<reference evidence="2" key="1">
    <citation type="submission" date="2021-02" db="EMBL/GenBank/DDBJ databases">
        <authorList>
            <person name="Nowell W R."/>
        </authorList>
    </citation>
    <scope>NUCLEOTIDE SEQUENCE</scope>
</reference>
<dbReference type="InterPro" id="IPR000157">
    <property type="entry name" value="TIR_dom"/>
</dbReference>
<name>A0A820VZX9_9BILA</name>
<dbReference type="SMART" id="SM00255">
    <property type="entry name" value="TIR"/>
    <property type="match status" value="1"/>
</dbReference>
<dbReference type="Pfam" id="PF13676">
    <property type="entry name" value="TIR_2"/>
    <property type="match status" value="1"/>
</dbReference>
<dbReference type="SUPFAM" id="SSF52200">
    <property type="entry name" value="Toll/Interleukin receptor TIR domain"/>
    <property type="match status" value="1"/>
</dbReference>